<sequence>MLLHEGSLFWPKTVAPILYEKPLCMRHVYDVAIVGAGMSGALCAHQLQQAGYTVALIDSHEPASNSTAANTGLLQYANDIMLHELAEKIGVVDAVTFYKRCVQAMSDLQKLAGQLHRDVDFIERPSVCYASTKEDAKKLEREYDMLQQHGFRCDFWTKKQVQQHMGFKKHAALVTYGDAEVNPVKFVHAILQKLIDDGLHVFSNTHVHNIQHGDTITLETTTGTIRAKHVVYAVGYSPLPVDHLIGANIRRSYALVTQATTAPFWHERALIWETARPYLYLRTTVDNRLVIGGLDEAFSKPTTSPRKRKKQAKKLLQEVKKLFPHLQLQAEFVYCASFGESRDALPYIGPHPDYANEFYIAGYGGNGTVYSMIAADEITQQLQQHYTAISAIVSTKRVTGIQTI</sequence>
<dbReference type="InterPro" id="IPR036188">
    <property type="entry name" value="FAD/NAD-bd_sf"/>
</dbReference>
<dbReference type="OrthoDB" id="571248at2"/>
<dbReference type="Gene3D" id="3.30.9.10">
    <property type="entry name" value="D-Amino Acid Oxidase, subunit A, domain 2"/>
    <property type="match status" value="1"/>
</dbReference>
<dbReference type="Proteomes" id="UP000093199">
    <property type="component" value="Unassembled WGS sequence"/>
</dbReference>
<dbReference type="PANTHER" id="PTHR13847">
    <property type="entry name" value="SARCOSINE DEHYDROGENASE-RELATED"/>
    <property type="match status" value="1"/>
</dbReference>
<dbReference type="GO" id="GO:0005737">
    <property type="term" value="C:cytoplasm"/>
    <property type="evidence" value="ECO:0007669"/>
    <property type="project" value="TreeGrafter"/>
</dbReference>
<gene>
    <name evidence="2" type="ORF">A6M13_00045</name>
</gene>
<dbReference type="EMBL" id="MASJ01000001">
    <property type="protein sequence ID" value="OCS88271.1"/>
    <property type="molecule type" value="Genomic_DNA"/>
</dbReference>
<protein>
    <recommendedName>
        <fullName evidence="1">FAD dependent oxidoreductase domain-containing protein</fullName>
    </recommendedName>
</protein>
<dbReference type="AlphaFoldDB" id="A0A1C0YM96"/>
<accession>A0A1C0YM96</accession>
<dbReference type="RefSeq" id="WP_066542067.1">
    <property type="nucleotide sequence ID" value="NZ_MASJ01000001.1"/>
</dbReference>
<evidence type="ECO:0000313" key="2">
    <source>
        <dbReference type="EMBL" id="OCS88271.1"/>
    </source>
</evidence>
<organism evidence="2 3">
    <name type="scientific">Caryophanon tenue</name>
    <dbReference type="NCBI Taxonomy" id="33978"/>
    <lineage>
        <taxon>Bacteria</taxon>
        <taxon>Bacillati</taxon>
        <taxon>Bacillota</taxon>
        <taxon>Bacilli</taxon>
        <taxon>Bacillales</taxon>
        <taxon>Caryophanaceae</taxon>
        <taxon>Caryophanon</taxon>
    </lineage>
</organism>
<dbReference type="Pfam" id="PF01266">
    <property type="entry name" value="DAO"/>
    <property type="match status" value="1"/>
</dbReference>
<evidence type="ECO:0000313" key="3">
    <source>
        <dbReference type="Proteomes" id="UP000093199"/>
    </source>
</evidence>
<dbReference type="PANTHER" id="PTHR13847:SF201">
    <property type="entry name" value="PUTATIBE OXIDOREDUCTASE"/>
    <property type="match status" value="1"/>
</dbReference>
<dbReference type="InterPro" id="IPR006076">
    <property type="entry name" value="FAD-dep_OxRdtase"/>
</dbReference>
<proteinExistence type="predicted"/>
<feature type="domain" description="FAD dependent oxidoreductase" evidence="1">
    <location>
        <begin position="30"/>
        <end position="380"/>
    </location>
</feature>
<name>A0A1C0YM96_9BACL</name>
<dbReference type="Gene3D" id="3.50.50.60">
    <property type="entry name" value="FAD/NAD(P)-binding domain"/>
    <property type="match status" value="1"/>
</dbReference>
<comment type="caution">
    <text evidence="2">The sequence shown here is derived from an EMBL/GenBank/DDBJ whole genome shotgun (WGS) entry which is preliminary data.</text>
</comment>
<evidence type="ECO:0000259" key="1">
    <source>
        <dbReference type="Pfam" id="PF01266"/>
    </source>
</evidence>
<dbReference type="STRING" id="33978.A6M13_00045"/>
<dbReference type="SUPFAM" id="SSF51905">
    <property type="entry name" value="FAD/NAD(P)-binding domain"/>
    <property type="match status" value="1"/>
</dbReference>
<reference evidence="2 3" key="1">
    <citation type="submission" date="2016-07" db="EMBL/GenBank/DDBJ databases">
        <title>Caryophanon tenue genome sequencing.</title>
        <authorList>
            <person name="Verma A."/>
            <person name="Pal Y."/>
            <person name="Krishnamurthi S."/>
        </authorList>
    </citation>
    <scope>NUCLEOTIDE SEQUENCE [LARGE SCALE GENOMIC DNA]</scope>
    <source>
        <strain evidence="2 3">DSM 14152</strain>
    </source>
</reference>
<keyword evidence="3" id="KW-1185">Reference proteome</keyword>